<dbReference type="eggNOG" id="ENOG502S1A6">
    <property type="taxonomic scope" value="Eukaryota"/>
</dbReference>
<dbReference type="InterPro" id="IPR001279">
    <property type="entry name" value="Metallo-B-lactamas"/>
</dbReference>
<evidence type="ECO:0000256" key="3">
    <source>
        <dbReference type="ARBA" id="ARBA00022723"/>
    </source>
</evidence>
<evidence type="ECO:0000256" key="2">
    <source>
        <dbReference type="ARBA" id="ARBA00007749"/>
    </source>
</evidence>
<evidence type="ECO:0000313" key="8">
    <source>
        <dbReference type="Proteomes" id="UP000018144"/>
    </source>
</evidence>
<dbReference type="SUPFAM" id="SSF56281">
    <property type="entry name" value="Metallo-hydrolase/oxidoreductase"/>
    <property type="match status" value="1"/>
</dbReference>
<comment type="similarity">
    <text evidence="2">Belongs to the metallo-beta-lactamase superfamily.</text>
</comment>
<protein>
    <submittedName>
        <fullName evidence="7">Similar to 4-pyridoxolactonase acc. no. Q988B9</fullName>
    </submittedName>
</protein>
<evidence type="ECO:0000256" key="4">
    <source>
        <dbReference type="ARBA" id="ARBA00022801"/>
    </source>
</evidence>
<evidence type="ECO:0000313" key="7">
    <source>
        <dbReference type="EMBL" id="CCX33411.1"/>
    </source>
</evidence>
<dbReference type="GO" id="GO:0016787">
    <property type="term" value="F:hydrolase activity"/>
    <property type="evidence" value="ECO:0007669"/>
    <property type="project" value="UniProtKB-KW"/>
</dbReference>
<accession>U4LW96</accession>
<dbReference type="PANTHER" id="PTHR42978">
    <property type="entry name" value="QUORUM-QUENCHING LACTONASE YTNP-RELATED-RELATED"/>
    <property type="match status" value="1"/>
</dbReference>
<organism evidence="7 8">
    <name type="scientific">Pyronema omphalodes (strain CBS 100304)</name>
    <name type="common">Pyronema confluens</name>
    <dbReference type="NCBI Taxonomy" id="1076935"/>
    <lineage>
        <taxon>Eukaryota</taxon>
        <taxon>Fungi</taxon>
        <taxon>Dikarya</taxon>
        <taxon>Ascomycota</taxon>
        <taxon>Pezizomycotina</taxon>
        <taxon>Pezizomycetes</taxon>
        <taxon>Pezizales</taxon>
        <taxon>Pyronemataceae</taxon>
        <taxon>Pyronema</taxon>
    </lineage>
</organism>
<dbReference type="SMART" id="SM00849">
    <property type="entry name" value="Lactamase_B"/>
    <property type="match status" value="1"/>
</dbReference>
<dbReference type="PANTHER" id="PTHR42978:SF2">
    <property type="entry name" value="102 KBASES UNSTABLE REGION: FROM 1 TO 119443"/>
    <property type="match status" value="1"/>
</dbReference>
<dbReference type="Pfam" id="PF00753">
    <property type="entry name" value="Lactamase_B"/>
    <property type="match status" value="1"/>
</dbReference>
<comment type="cofactor">
    <cofactor evidence="1">
        <name>Zn(2+)</name>
        <dbReference type="ChEBI" id="CHEBI:29105"/>
    </cofactor>
</comment>
<dbReference type="CDD" id="cd07730">
    <property type="entry name" value="metallo-hydrolase-like_MBL-fold"/>
    <property type="match status" value="1"/>
</dbReference>
<dbReference type="Proteomes" id="UP000018144">
    <property type="component" value="Unassembled WGS sequence"/>
</dbReference>
<dbReference type="OrthoDB" id="10250730at2759"/>
<dbReference type="InterPro" id="IPR051013">
    <property type="entry name" value="MBL_superfamily_lactonases"/>
</dbReference>
<keyword evidence="5" id="KW-0862">Zinc</keyword>
<dbReference type="OMA" id="YMGGDAC"/>
<dbReference type="InterPro" id="IPR036866">
    <property type="entry name" value="RibonucZ/Hydroxyglut_hydro"/>
</dbReference>
<dbReference type="EMBL" id="HF936056">
    <property type="protein sequence ID" value="CCX33411.1"/>
    <property type="molecule type" value="Genomic_DNA"/>
</dbReference>
<keyword evidence="3" id="KW-0479">Metal-binding</keyword>
<sequence length="290" mass="31763">MPLPASRQGQIYCYVEALSAGHLTLPEHLFISPCPPNSRKTVPSLSFLITHPTSNLLFDLGLRNPQTAYASSIRTHIETRQPLTTTPDVIESLASLSLAPKDIATIILSHIHWDHIGTPSQFPAPSQFVVGPGALALLGTGGGTTGGHSHFEPGLLPADRTLEITEFPEDIGVSNDTLKAKDWFGDGSLYVVDAPGHLQGHINLLVRTEGGWVYLAGDAAHDRRLLMGVKEVAVWENGGCIHSDKEMAVKTIAKIRKLRDLGVEVILAHDKEWEEQNRERIRPEWILAHE</sequence>
<dbReference type="STRING" id="1076935.U4LW96"/>
<reference evidence="7 8" key="1">
    <citation type="journal article" date="2013" name="PLoS Genet.">
        <title>The genome and development-dependent transcriptomes of Pyronema confluens: a window into fungal evolution.</title>
        <authorList>
            <person name="Traeger S."/>
            <person name="Altegoer F."/>
            <person name="Freitag M."/>
            <person name="Gabaldon T."/>
            <person name="Kempken F."/>
            <person name="Kumar A."/>
            <person name="Marcet-Houben M."/>
            <person name="Poggeler S."/>
            <person name="Stajich J.E."/>
            <person name="Nowrousian M."/>
        </authorList>
    </citation>
    <scope>NUCLEOTIDE SEQUENCE [LARGE SCALE GENOMIC DNA]</scope>
    <source>
        <strain evidence="8">CBS 100304</strain>
        <tissue evidence="7">Vegetative mycelium</tissue>
    </source>
</reference>
<dbReference type="AlphaFoldDB" id="U4LW96"/>
<name>U4LW96_PYROM</name>
<evidence type="ECO:0000259" key="6">
    <source>
        <dbReference type="SMART" id="SM00849"/>
    </source>
</evidence>
<dbReference type="Gene3D" id="3.60.15.10">
    <property type="entry name" value="Ribonuclease Z/Hydroxyacylglutathione hydrolase-like"/>
    <property type="match status" value="1"/>
</dbReference>
<feature type="domain" description="Metallo-beta-lactamase" evidence="6">
    <location>
        <begin position="43"/>
        <end position="269"/>
    </location>
</feature>
<gene>
    <name evidence="7" type="ORF">PCON_01092</name>
</gene>
<evidence type="ECO:0000256" key="5">
    <source>
        <dbReference type="ARBA" id="ARBA00022833"/>
    </source>
</evidence>
<keyword evidence="4" id="KW-0378">Hydrolase</keyword>
<evidence type="ECO:0000256" key="1">
    <source>
        <dbReference type="ARBA" id="ARBA00001947"/>
    </source>
</evidence>
<dbReference type="GO" id="GO:0046872">
    <property type="term" value="F:metal ion binding"/>
    <property type="evidence" value="ECO:0007669"/>
    <property type="project" value="UniProtKB-KW"/>
</dbReference>
<proteinExistence type="inferred from homology"/>
<keyword evidence="8" id="KW-1185">Reference proteome</keyword>